<name>A0AAV5S7T3_9BILA</name>
<reference evidence="1" key="1">
    <citation type="submission" date="2023-10" db="EMBL/GenBank/DDBJ databases">
        <title>Genome assembly of Pristionchus species.</title>
        <authorList>
            <person name="Yoshida K."/>
            <person name="Sommer R.J."/>
        </authorList>
    </citation>
    <scope>NUCLEOTIDE SEQUENCE</scope>
    <source>
        <strain evidence="1">RS0144</strain>
    </source>
</reference>
<dbReference type="AlphaFoldDB" id="A0AAV5S7T3"/>
<gene>
    <name evidence="1" type="ORF">PENTCL1PPCAC_1207</name>
</gene>
<organism evidence="1 2">
    <name type="scientific">Pristionchus entomophagus</name>
    <dbReference type="NCBI Taxonomy" id="358040"/>
    <lineage>
        <taxon>Eukaryota</taxon>
        <taxon>Metazoa</taxon>
        <taxon>Ecdysozoa</taxon>
        <taxon>Nematoda</taxon>
        <taxon>Chromadorea</taxon>
        <taxon>Rhabditida</taxon>
        <taxon>Rhabditina</taxon>
        <taxon>Diplogasteromorpha</taxon>
        <taxon>Diplogasteroidea</taxon>
        <taxon>Neodiplogasteridae</taxon>
        <taxon>Pristionchus</taxon>
    </lineage>
</organism>
<proteinExistence type="predicted"/>
<sequence>QRHLNIDLLGMIENRWNLTFPCPTNNQIYRPDLDICVHKDDCLYHACPANAECEEALPTSLCICSLGFAPIHASQGYRTPFQSVSIPWTSPYAVDASARLGW</sequence>
<evidence type="ECO:0008006" key="3">
    <source>
        <dbReference type="Google" id="ProtNLM"/>
    </source>
</evidence>
<protein>
    <recommendedName>
        <fullName evidence="3">EGF-like domain-containing protein</fullName>
    </recommendedName>
</protein>
<comment type="caution">
    <text evidence="1">The sequence shown here is derived from an EMBL/GenBank/DDBJ whole genome shotgun (WGS) entry which is preliminary data.</text>
</comment>
<feature type="non-terminal residue" evidence="1">
    <location>
        <position position="1"/>
    </location>
</feature>
<feature type="non-terminal residue" evidence="1">
    <location>
        <position position="102"/>
    </location>
</feature>
<keyword evidence="2" id="KW-1185">Reference proteome</keyword>
<accession>A0AAV5S7T3</accession>
<evidence type="ECO:0000313" key="2">
    <source>
        <dbReference type="Proteomes" id="UP001432027"/>
    </source>
</evidence>
<evidence type="ECO:0000313" key="1">
    <source>
        <dbReference type="EMBL" id="GMS79032.1"/>
    </source>
</evidence>
<dbReference type="EMBL" id="BTSX01000001">
    <property type="protein sequence ID" value="GMS79032.1"/>
    <property type="molecule type" value="Genomic_DNA"/>
</dbReference>
<dbReference type="SUPFAM" id="SSF57196">
    <property type="entry name" value="EGF/Laminin"/>
    <property type="match status" value="1"/>
</dbReference>
<dbReference type="Proteomes" id="UP001432027">
    <property type="component" value="Unassembled WGS sequence"/>
</dbReference>